<protein>
    <submittedName>
        <fullName evidence="1">7577_t:CDS:1</fullName>
    </submittedName>
</protein>
<keyword evidence="2" id="KW-1185">Reference proteome</keyword>
<dbReference type="EMBL" id="CAJVPU010001254">
    <property type="protein sequence ID" value="CAG8475765.1"/>
    <property type="molecule type" value="Genomic_DNA"/>
</dbReference>
<sequence length="56" mass="6536">MARQDCEKSFTRVKLLLELFDHKEKVKILNVDLDNTQINDLGLNINCNDEFVISNK</sequence>
<accession>A0ACA9KJQ9</accession>
<reference evidence="1" key="1">
    <citation type="submission" date="2021-06" db="EMBL/GenBank/DDBJ databases">
        <authorList>
            <person name="Kallberg Y."/>
            <person name="Tangrot J."/>
            <person name="Rosling A."/>
        </authorList>
    </citation>
    <scope>NUCLEOTIDE SEQUENCE</scope>
    <source>
        <strain evidence="1">IL203A</strain>
    </source>
</reference>
<dbReference type="Proteomes" id="UP000789702">
    <property type="component" value="Unassembled WGS sequence"/>
</dbReference>
<name>A0ACA9KJQ9_9GLOM</name>
<organism evidence="1 2">
    <name type="scientific">Dentiscutata heterogama</name>
    <dbReference type="NCBI Taxonomy" id="1316150"/>
    <lineage>
        <taxon>Eukaryota</taxon>
        <taxon>Fungi</taxon>
        <taxon>Fungi incertae sedis</taxon>
        <taxon>Mucoromycota</taxon>
        <taxon>Glomeromycotina</taxon>
        <taxon>Glomeromycetes</taxon>
        <taxon>Diversisporales</taxon>
        <taxon>Gigasporaceae</taxon>
        <taxon>Dentiscutata</taxon>
    </lineage>
</organism>
<gene>
    <name evidence="1" type="ORF">DHETER_LOCUS1912</name>
</gene>
<evidence type="ECO:0000313" key="1">
    <source>
        <dbReference type="EMBL" id="CAG8475765.1"/>
    </source>
</evidence>
<proteinExistence type="predicted"/>
<evidence type="ECO:0000313" key="2">
    <source>
        <dbReference type="Proteomes" id="UP000789702"/>
    </source>
</evidence>
<comment type="caution">
    <text evidence="1">The sequence shown here is derived from an EMBL/GenBank/DDBJ whole genome shotgun (WGS) entry which is preliminary data.</text>
</comment>